<dbReference type="AlphaFoldDB" id="A0A3B4ARM7"/>
<dbReference type="Proteomes" id="UP000261520">
    <property type="component" value="Unplaced"/>
</dbReference>
<proteinExistence type="inferred from homology"/>
<comment type="similarity">
    <text evidence="2">Belongs to the IL-17 family.</text>
</comment>
<evidence type="ECO:0000256" key="3">
    <source>
        <dbReference type="ARBA" id="ARBA00022525"/>
    </source>
</evidence>
<keyword evidence="4" id="KW-0732">Signal</keyword>
<evidence type="ECO:0000256" key="1">
    <source>
        <dbReference type="ARBA" id="ARBA00004613"/>
    </source>
</evidence>
<sequence>TKSQSIKTKVNRRGKGRTVKLILDPSLSSHLFSDPPVSSSNTANLSVEDCDPSRVPQCLYEAKCLTAGCVNPETGQEDLSLEAKPILYQIVVLHRYWATIIYYIKILSTKVVTVGCTCMRPIVHTQN</sequence>
<evidence type="ECO:0000256" key="4">
    <source>
        <dbReference type="ARBA" id="ARBA00022729"/>
    </source>
</evidence>
<dbReference type="InterPro" id="IPR010345">
    <property type="entry name" value="IL-17_fam"/>
</dbReference>
<evidence type="ECO:0000256" key="2">
    <source>
        <dbReference type="ARBA" id="ARBA00007236"/>
    </source>
</evidence>
<evidence type="ECO:0000313" key="5">
    <source>
        <dbReference type="Ensembl" id="ENSPMGP00000019832.1"/>
    </source>
</evidence>
<comment type="subcellular location">
    <subcellularLocation>
        <location evidence="1">Secreted</location>
    </subcellularLocation>
</comment>
<organism evidence="5 6">
    <name type="scientific">Periophthalmus magnuspinnatus</name>
    <dbReference type="NCBI Taxonomy" id="409849"/>
    <lineage>
        <taxon>Eukaryota</taxon>
        <taxon>Metazoa</taxon>
        <taxon>Chordata</taxon>
        <taxon>Craniata</taxon>
        <taxon>Vertebrata</taxon>
        <taxon>Euteleostomi</taxon>
        <taxon>Actinopterygii</taxon>
        <taxon>Neopterygii</taxon>
        <taxon>Teleostei</taxon>
        <taxon>Neoteleostei</taxon>
        <taxon>Acanthomorphata</taxon>
        <taxon>Gobiaria</taxon>
        <taxon>Gobiiformes</taxon>
        <taxon>Gobioidei</taxon>
        <taxon>Gobiidae</taxon>
        <taxon>Oxudercinae</taxon>
        <taxon>Periophthalmus</taxon>
    </lineage>
</organism>
<dbReference type="InterPro" id="IPR029034">
    <property type="entry name" value="Cystine-knot_cytokine"/>
</dbReference>
<keyword evidence="6" id="KW-1185">Reference proteome</keyword>
<keyword evidence="3" id="KW-0964">Secreted</keyword>
<reference evidence="5" key="1">
    <citation type="submission" date="2025-08" db="UniProtKB">
        <authorList>
            <consortium name="Ensembl"/>
        </authorList>
    </citation>
    <scope>IDENTIFICATION</scope>
</reference>
<dbReference type="SUPFAM" id="SSF57501">
    <property type="entry name" value="Cystine-knot cytokines"/>
    <property type="match status" value="1"/>
</dbReference>
<dbReference type="Gene3D" id="2.10.90.10">
    <property type="entry name" value="Cystine-knot cytokines"/>
    <property type="match status" value="1"/>
</dbReference>
<accession>A0A3B4ARM7</accession>
<evidence type="ECO:0000313" key="6">
    <source>
        <dbReference type="Proteomes" id="UP000261520"/>
    </source>
</evidence>
<dbReference type="GO" id="GO:0005576">
    <property type="term" value="C:extracellular region"/>
    <property type="evidence" value="ECO:0007669"/>
    <property type="project" value="UniProtKB-SubCell"/>
</dbReference>
<dbReference type="Pfam" id="PF06083">
    <property type="entry name" value="IL17"/>
    <property type="match status" value="1"/>
</dbReference>
<dbReference type="STRING" id="409849.ENSPMGP00000019832"/>
<dbReference type="GO" id="GO:0005125">
    <property type="term" value="F:cytokine activity"/>
    <property type="evidence" value="ECO:0007669"/>
    <property type="project" value="InterPro"/>
</dbReference>
<name>A0A3B4ARM7_9GOBI</name>
<reference evidence="5" key="2">
    <citation type="submission" date="2025-09" db="UniProtKB">
        <authorList>
            <consortium name="Ensembl"/>
        </authorList>
    </citation>
    <scope>IDENTIFICATION</scope>
</reference>
<dbReference type="Ensembl" id="ENSPMGT00000021133.1">
    <property type="protein sequence ID" value="ENSPMGP00000019832.1"/>
    <property type="gene ID" value="ENSPMGG00000016059.1"/>
</dbReference>
<protein>
    <submittedName>
        <fullName evidence="5">Uncharacterized protein</fullName>
    </submittedName>
</protein>